<comment type="caution">
    <text evidence="1">The sequence shown here is derived from an EMBL/GenBank/DDBJ whole genome shotgun (WGS) entry which is preliminary data.</text>
</comment>
<dbReference type="Proteomes" id="UP001500547">
    <property type="component" value="Unassembled WGS sequence"/>
</dbReference>
<dbReference type="EMBL" id="BAABLD010000007">
    <property type="protein sequence ID" value="GAA5162673.1"/>
    <property type="molecule type" value="Genomic_DNA"/>
</dbReference>
<keyword evidence="2" id="KW-1185">Reference proteome</keyword>
<name>A0ABP9QIT8_9RHOO</name>
<proteinExistence type="predicted"/>
<accession>A0ABP9QIT8</accession>
<gene>
    <name evidence="1" type="ORF">GCM10025770_13690</name>
</gene>
<protein>
    <recommendedName>
        <fullName evidence="3">Lipocalin-like domain-containing protein</fullName>
    </recommendedName>
</protein>
<evidence type="ECO:0000313" key="2">
    <source>
        <dbReference type="Proteomes" id="UP001500547"/>
    </source>
</evidence>
<reference evidence="2" key="1">
    <citation type="journal article" date="2019" name="Int. J. Syst. Evol. Microbiol.">
        <title>The Global Catalogue of Microorganisms (GCM) 10K type strain sequencing project: providing services to taxonomists for standard genome sequencing and annotation.</title>
        <authorList>
            <consortium name="The Broad Institute Genomics Platform"/>
            <consortium name="The Broad Institute Genome Sequencing Center for Infectious Disease"/>
            <person name="Wu L."/>
            <person name="Ma J."/>
        </authorList>
    </citation>
    <scope>NUCLEOTIDE SEQUENCE [LARGE SCALE GENOMIC DNA]</scope>
    <source>
        <strain evidence="2">JCM 18715</strain>
    </source>
</reference>
<sequence length="111" mass="12189">MTDPATRIAYDVEQHVGQLGQEDGARLQLDRLTPRAPNECSGAFKAQFDRVGMLAVWCYNASGQVVGGGTTSYISRFIDLKETWVVDKKPGETLTMTLERRGGRAVVTAVR</sequence>
<evidence type="ECO:0008006" key="3">
    <source>
        <dbReference type="Google" id="ProtNLM"/>
    </source>
</evidence>
<organism evidence="1 2">
    <name type="scientific">Viridibacterium curvum</name>
    <dbReference type="NCBI Taxonomy" id="1101404"/>
    <lineage>
        <taxon>Bacteria</taxon>
        <taxon>Pseudomonadati</taxon>
        <taxon>Pseudomonadota</taxon>
        <taxon>Betaproteobacteria</taxon>
        <taxon>Rhodocyclales</taxon>
        <taxon>Rhodocyclaceae</taxon>
        <taxon>Viridibacterium</taxon>
    </lineage>
</organism>
<evidence type="ECO:0000313" key="1">
    <source>
        <dbReference type="EMBL" id="GAA5162673.1"/>
    </source>
</evidence>